<comment type="caution">
    <text evidence="1">The sequence shown here is derived from an EMBL/GenBank/DDBJ whole genome shotgun (WGS) entry which is preliminary data.</text>
</comment>
<gene>
    <name evidence="1" type="ORF">C9I49_02255</name>
</gene>
<dbReference type="AlphaFoldDB" id="A0A2U2DEE9"/>
<accession>A0A2U2DEE9</accession>
<proteinExistence type="predicted"/>
<sequence length="63" mass="6680">MRIWVKLQNFVKAAILAIAQQNCSIDDAALGTLGAGTAGASITRWRNGAHASVLQACNCEYLC</sequence>
<evidence type="ECO:0000313" key="1">
    <source>
        <dbReference type="EMBL" id="PWE47760.1"/>
    </source>
</evidence>
<evidence type="ECO:0000313" key="2">
    <source>
        <dbReference type="Proteomes" id="UP000245056"/>
    </source>
</evidence>
<reference evidence="1 2" key="1">
    <citation type="submission" date="2018-05" db="EMBL/GenBank/DDBJ databases">
        <title>Genome sequences of two Antarctic strains of Pseudomonas prosekii: insights into adaptation to extreme conditions.</title>
        <authorList>
            <person name="Snopkova K."/>
            <person name="Dufkova K."/>
            <person name="Cejkova D."/>
            <person name="Sedlacek I."/>
            <person name="Smajs D."/>
        </authorList>
    </citation>
    <scope>NUCLEOTIDE SEQUENCE [LARGE SCALE GENOMIC DNA]</scope>
    <source>
        <strain evidence="1 2">P2673</strain>
    </source>
</reference>
<dbReference type="EMBL" id="QFAW01000002">
    <property type="protein sequence ID" value="PWE47760.1"/>
    <property type="molecule type" value="Genomic_DNA"/>
</dbReference>
<dbReference type="Proteomes" id="UP000245056">
    <property type="component" value="Unassembled WGS sequence"/>
</dbReference>
<name>A0A2U2DEE9_9PSED</name>
<protein>
    <submittedName>
        <fullName evidence="1">Uncharacterized protein</fullName>
    </submittedName>
</protein>
<organism evidence="1 2">
    <name type="scientific">Pseudomonas prosekii</name>
    <dbReference type="NCBI Taxonomy" id="1148509"/>
    <lineage>
        <taxon>Bacteria</taxon>
        <taxon>Pseudomonadati</taxon>
        <taxon>Pseudomonadota</taxon>
        <taxon>Gammaproteobacteria</taxon>
        <taxon>Pseudomonadales</taxon>
        <taxon>Pseudomonadaceae</taxon>
        <taxon>Pseudomonas</taxon>
    </lineage>
</organism>